<evidence type="ECO:0000256" key="1">
    <source>
        <dbReference type="SAM" id="SignalP"/>
    </source>
</evidence>
<keyword evidence="3" id="KW-1185">Reference proteome</keyword>
<organism evidence="2 3">
    <name type="scientific">Litoreibacter roseus</name>
    <dbReference type="NCBI Taxonomy" id="2601869"/>
    <lineage>
        <taxon>Bacteria</taxon>
        <taxon>Pseudomonadati</taxon>
        <taxon>Pseudomonadota</taxon>
        <taxon>Alphaproteobacteria</taxon>
        <taxon>Rhodobacterales</taxon>
        <taxon>Roseobacteraceae</taxon>
        <taxon>Litoreibacter</taxon>
    </lineage>
</organism>
<feature type="signal peptide" evidence="1">
    <location>
        <begin position="1"/>
        <end position="22"/>
    </location>
</feature>
<reference evidence="2 3" key="1">
    <citation type="submission" date="2019-12" db="EMBL/GenBank/DDBJ databases">
        <title>Litoreibacter badius sp. nov., a novel bacteriochlorophyll a-containing bacterium in the genus Litoreibacter.</title>
        <authorList>
            <person name="Kanamuro M."/>
            <person name="Takabe Y."/>
            <person name="Mori K."/>
            <person name="Takaichi S."/>
            <person name="Hanada S."/>
        </authorList>
    </citation>
    <scope>NUCLEOTIDE SEQUENCE [LARGE SCALE GENOMIC DNA]</scope>
    <source>
        <strain evidence="2 3">K6</strain>
    </source>
</reference>
<gene>
    <name evidence="2" type="ORF">KIN_21010</name>
</gene>
<name>A0A6N6JGD0_9RHOB</name>
<keyword evidence="1" id="KW-0732">Signal</keyword>
<dbReference type="EMBL" id="BLJE01000002">
    <property type="protein sequence ID" value="GFE65027.1"/>
    <property type="molecule type" value="Genomic_DNA"/>
</dbReference>
<dbReference type="RefSeq" id="WP_159806633.1">
    <property type="nucleotide sequence ID" value="NZ_BLJE01000002.1"/>
</dbReference>
<evidence type="ECO:0000313" key="3">
    <source>
        <dbReference type="Proteomes" id="UP000436822"/>
    </source>
</evidence>
<dbReference type="AlphaFoldDB" id="A0A6N6JGD0"/>
<accession>A0A6N6JGD0</accession>
<evidence type="ECO:0000313" key="2">
    <source>
        <dbReference type="EMBL" id="GFE65027.1"/>
    </source>
</evidence>
<sequence length="91" mass="9923">MIKATFCAVAIATILSTAAVTAAPNSQLVNSVQNRLNLYGFSDVDARELTNHQIAALHLKFSEAPGLFGGKSIRFKQEIKVILEWDGSEQF</sequence>
<feature type="chain" id="PRO_5026666257" evidence="1">
    <location>
        <begin position="23"/>
        <end position="91"/>
    </location>
</feature>
<proteinExistence type="predicted"/>
<dbReference type="Proteomes" id="UP000436822">
    <property type="component" value="Unassembled WGS sequence"/>
</dbReference>
<dbReference type="OrthoDB" id="7659287at2"/>
<protein>
    <submittedName>
        <fullName evidence="2">Uncharacterized protein</fullName>
    </submittedName>
</protein>
<comment type="caution">
    <text evidence="2">The sequence shown here is derived from an EMBL/GenBank/DDBJ whole genome shotgun (WGS) entry which is preliminary data.</text>
</comment>